<dbReference type="RefSeq" id="WP_208902280.1">
    <property type="nucleotide sequence ID" value="NZ_CP011497.1"/>
</dbReference>
<feature type="transmembrane region" description="Helical" evidence="2">
    <location>
        <begin position="98"/>
        <end position="121"/>
    </location>
</feature>
<evidence type="ECO:0000313" key="4">
    <source>
        <dbReference type="Proteomes" id="UP000035366"/>
    </source>
</evidence>
<reference evidence="3 4" key="1">
    <citation type="journal article" date="2015" name="ISME J.">
        <title>Draft Genome Sequence of Streptomyces incarnatus NRRL8089, which Produces the Nucleoside Antibiotic Sinefungin.</title>
        <authorList>
            <person name="Oshima K."/>
            <person name="Hattori M."/>
            <person name="Shimizu H."/>
            <person name="Fukuda K."/>
            <person name="Nemoto M."/>
            <person name="Inagaki K."/>
            <person name="Tamura T."/>
        </authorList>
    </citation>
    <scope>NUCLEOTIDE SEQUENCE [LARGE SCALE GENOMIC DNA]</scope>
    <source>
        <strain evidence="3 4">NRRL 8089</strain>
    </source>
</reference>
<sequence length="464" mass="48151">MSDGGAAEDDISGAERTPDPAASATPGEGGGARGADTAGPGREAVGARDPESGERDGDSAAPEQGRAGPRETGADGAVDGRGGVGSGGRFARLRRHKVLASAVASALVAGAVAVPLALGAWDDPCKELPAATRELAEQAPAAATRALDPRDDMSRYDAVTRLLPSGTLCGDGGRVLGQVLDAATGASDAGKPHSTAQSRVVYAIAASYQDTDVPPGAEPGVARVLAGYVADTTPFSFDDPEADTPAATGAQAAPDQAGWSRFGHFLAPGEAHPEFGFTHSGLLTATPARLFEDVARDPEAFAILYDAERAYLAHYLERLTAEGTDPDYHPEKEPGEDETAPTAGPERDLNDMARRVGTLMYARANGARDGRITDLGSFDAAVRRHTRGAYRAAPRQVTSRPPMSGIARRPASGAVPGDLMDGRRQLFLTVDAWAKARGVPAERASAIRQVLDDGYVQTYRYGPM</sequence>
<keyword evidence="4" id="KW-1185">Reference proteome</keyword>
<evidence type="ECO:0000313" key="3">
    <source>
        <dbReference type="EMBL" id="AKJ14775.1"/>
    </source>
</evidence>
<feature type="region of interest" description="Disordered" evidence="1">
    <location>
        <begin position="322"/>
        <end position="348"/>
    </location>
</feature>
<feature type="region of interest" description="Disordered" evidence="1">
    <location>
        <begin position="389"/>
        <end position="417"/>
    </location>
</feature>
<keyword evidence="2" id="KW-0472">Membrane</keyword>
<name>A0ABM5TUN1_9ACTN</name>
<organism evidence="3 4">
    <name type="scientific">Streptomyces incarnatus</name>
    <dbReference type="NCBI Taxonomy" id="665007"/>
    <lineage>
        <taxon>Bacteria</taxon>
        <taxon>Bacillati</taxon>
        <taxon>Actinomycetota</taxon>
        <taxon>Actinomycetes</taxon>
        <taxon>Kitasatosporales</taxon>
        <taxon>Streptomycetaceae</taxon>
        <taxon>Streptomyces</taxon>
    </lineage>
</organism>
<feature type="compositionally biased region" description="Basic and acidic residues" evidence="1">
    <location>
        <begin position="45"/>
        <end position="58"/>
    </location>
</feature>
<feature type="compositionally biased region" description="Basic and acidic residues" evidence="1">
    <location>
        <begin position="322"/>
        <end position="333"/>
    </location>
</feature>
<gene>
    <name evidence="3" type="ORF">ABB07_33365</name>
</gene>
<evidence type="ECO:0000256" key="1">
    <source>
        <dbReference type="SAM" id="MobiDB-lite"/>
    </source>
</evidence>
<evidence type="ECO:0000256" key="2">
    <source>
        <dbReference type="SAM" id="Phobius"/>
    </source>
</evidence>
<keyword evidence="2" id="KW-1133">Transmembrane helix</keyword>
<feature type="compositionally biased region" description="Acidic residues" evidence="1">
    <location>
        <begin position="1"/>
        <end position="12"/>
    </location>
</feature>
<proteinExistence type="predicted"/>
<accession>A0ABM5TUN1</accession>
<protein>
    <submittedName>
        <fullName evidence="3">Uncharacterized protein</fullName>
    </submittedName>
</protein>
<dbReference type="EMBL" id="CP011497">
    <property type="protein sequence ID" value="AKJ14775.1"/>
    <property type="molecule type" value="Genomic_DNA"/>
</dbReference>
<dbReference type="Proteomes" id="UP000035366">
    <property type="component" value="Chromosome"/>
</dbReference>
<feature type="region of interest" description="Disordered" evidence="1">
    <location>
        <begin position="1"/>
        <end position="84"/>
    </location>
</feature>
<keyword evidence="2" id="KW-0812">Transmembrane</keyword>